<keyword evidence="4 6" id="KW-0472">Membrane</keyword>
<sequence>MGSLITEEKRQQMAIGASILCFLMIGPSVALVAVGGYAKMEVESKIRLIESFNTAALPGVIMFLGLYSTIHNAASGAVLLSCRRSKMREKRSSLLFPGVIFGAILFLTLFVMAMVSFGQTWYLNRAFDKGIYKAMKNYKTNKTLKIEIDTLQIDFRCCGNNKYTDWFKISWIREEYVNTDRRKNEIQEGGYRNDDVPFSCCDSASPRPCINHHVHDNDMHYSYDYRMKTTIYPQGCRESLVTFYGKQLMTYTGLALLATAVFQLIVVIMTRFLQTSIAQALELGDPEAPTMGYFFKPTAEDDEVDDGEAEPLLGGDDNDDEEDEPMLGGDDDEEEEDGCEDEEDDGGGGGFGINEDMYADMDDGGGGGGGGGPPPAPPPPPLPNRNRSNSTFYLDLTNNHQLGSAVAYLKRKNKKHRVSGQDVVPVFDASPKEKLRDKRKFLRARLRYSKRRQSVTKINDWIKAVNVASQDAPLCDEQIYTDYFSVHEGAKPEK</sequence>
<dbReference type="PANTHER" id="PTHR19282">
    <property type="entry name" value="TETRASPANIN"/>
    <property type="match status" value="1"/>
</dbReference>
<feature type="transmembrane region" description="Helical" evidence="6">
    <location>
        <begin position="55"/>
        <end position="82"/>
    </location>
</feature>
<feature type="compositionally biased region" description="Acidic residues" evidence="5">
    <location>
        <begin position="300"/>
        <end position="309"/>
    </location>
</feature>
<keyword evidence="8" id="KW-1185">Reference proteome</keyword>
<proteinExistence type="predicted"/>
<dbReference type="PANTHER" id="PTHR19282:SF549">
    <property type="entry name" value="TETRASPANIN"/>
    <property type="match status" value="1"/>
</dbReference>
<keyword evidence="2 6" id="KW-0812">Transmembrane</keyword>
<dbReference type="Pfam" id="PF00335">
    <property type="entry name" value="Tetraspanin"/>
    <property type="match status" value="1"/>
</dbReference>
<comment type="caution">
    <text evidence="7">The sequence shown here is derived from an EMBL/GenBank/DDBJ whole genome shotgun (WGS) entry which is preliminary data.</text>
</comment>
<name>A0AAN8JXQ7_PATCE</name>
<reference evidence="7 8" key="1">
    <citation type="submission" date="2024-01" db="EMBL/GenBank/DDBJ databases">
        <title>The genome of the rayed Mediterranean limpet Patella caerulea (Linnaeus, 1758).</title>
        <authorList>
            <person name="Anh-Thu Weber A."/>
            <person name="Halstead-Nussloch G."/>
        </authorList>
    </citation>
    <scope>NUCLEOTIDE SEQUENCE [LARGE SCALE GENOMIC DNA]</scope>
    <source>
        <strain evidence="7">AATW-2023a</strain>
        <tissue evidence="7">Whole specimen</tissue>
    </source>
</reference>
<protein>
    <submittedName>
        <fullName evidence="7">Uncharacterized protein</fullName>
    </submittedName>
</protein>
<evidence type="ECO:0000256" key="5">
    <source>
        <dbReference type="SAM" id="MobiDB-lite"/>
    </source>
</evidence>
<keyword evidence="3 6" id="KW-1133">Transmembrane helix</keyword>
<evidence type="ECO:0000313" key="7">
    <source>
        <dbReference type="EMBL" id="KAK6182703.1"/>
    </source>
</evidence>
<feature type="transmembrane region" description="Helical" evidence="6">
    <location>
        <begin position="248"/>
        <end position="269"/>
    </location>
</feature>
<dbReference type="AlphaFoldDB" id="A0AAN8JXQ7"/>
<dbReference type="GO" id="GO:0007601">
    <property type="term" value="P:visual perception"/>
    <property type="evidence" value="ECO:0007669"/>
    <property type="project" value="InterPro"/>
</dbReference>
<dbReference type="SUPFAM" id="SSF48652">
    <property type="entry name" value="Tetraspanin"/>
    <property type="match status" value="1"/>
</dbReference>
<dbReference type="InterPro" id="IPR008952">
    <property type="entry name" value="Tetraspanin_EC2_sf"/>
</dbReference>
<feature type="region of interest" description="Disordered" evidence="5">
    <location>
        <begin position="292"/>
        <end position="391"/>
    </location>
</feature>
<dbReference type="Proteomes" id="UP001347796">
    <property type="component" value="Unassembled WGS sequence"/>
</dbReference>
<evidence type="ECO:0000256" key="3">
    <source>
        <dbReference type="ARBA" id="ARBA00022989"/>
    </source>
</evidence>
<dbReference type="PRINTS" id="PR00218">
    <property type="entry name" value="PERIPHERNRDS"/>
</dbReference>
<feature type="transmembrane region" description="Helical" evidence="6">
    <location>
        <begin position="94"/>
        <end position="117"/>
    </location>
</feature>
<evidence type="ECO:0000256" key="1">
    <source>
        <dbReference type="ARBA" id="ARBA00004141"/>
    </source>
</evidence>
<dbReference type="Gene3D" id="1.10.1450.10">
    <property type="entry name" value="Tetraspanin"/>
    <property type="match status" value="1"/>
</dbReference>
<dbReference type="GO" id="GO:0005886">
    <property type="term" value="C:plasma membrane"/>
    <property type="evidence" value="ECO:0007669"/>
    <property type="project" value="TreeGrafter"/>
</dbReference>
<organism evidence="7 8">
    <name type="scientific">Patella caerulea</name>
    <name type="common">Rayed Mediterranean limpet</name>
    <dbReference type="NCBI Taxonomy" id="87958"/>
    <lineage>
        <taxon>Eukaryota</taxon>
        <taxon>Metazoa</taxon>
        <taxon>Spiralia</taxon>
        <taxon>Lophotrochozoa</taxon>
        <taxon>Mollusca</taxon>
        <taxon>Gastropoda</taxon>
        <taxon>Patellogastropoda</taxon>
        <taxon>Patelloidea</taxon>
        <taxon>Patellidae</taxon>
        <taxon>Patella</taxon>
    </lineage>
</organism>
<gene>
    <name evidence="7" type="ORF">SNE40_010326</name>
</gene>
<evidence type="ECO:0000256" key="4">
    <source>
        <dbReference type="ARBA" id="ARBA00023136"/>
    </source>
</evidence>
<feature type="compositionally biased region" description="Acidic residues" evidence="5">
    <location>
        <begin position="316"/>
        <end position="346"/>
    </location>
</feature>
<dbReference type="EMBL" id="JAZGQO010000007">
    <property type="protein sequence ID" value="KAK6182703.1"/>
    <property type="molecule type" value="Genomic_DNA"/>
</dbReference>
<comment type="subcellular location">
    <subcellularLocation>
        <location evidence="1">Membrane</location>
        <topology evidence="1">Multi-pass membrane protein</topology>
    </subcellularLocation>
</comment>
<feature type="compositionally biased region" description="Pro residues" evidence="5">
    <location>
        <begin position="372"/>
        <end position="383"/>
    </location>
</feature>
<dbReference type="InterPro" id="IPR000830">
    <property type="entry name" value="Peripherin/rom-1"/>
</dbReference>
<evidence type="ECO:0000313" key="8">
    <source>
        <dbReference type="Proteomes" id="UP001347796"/>
    </source>
</evidence>
<evidence type="ECO:0000256" key="6">
    <source>
        <dbReference type="SAM" id="Phobius"/>
    </source>
</evidence>
<accession>A0AAN8JXQ7</accession>
<dbReference type="InterPro" id="IPR018499">
    <property type="entry name" value="Tetraspanin/Peripherin"/>
</dbReference>
<feature type="transmembrane region" description="Helical" evidence="6">
    <location>
        <begin position="12"/>
        <end position="35"/>
    </location>
</feature>
<evidence type="ECO:0000256" key="2">
    <source>
        <dbReference type="ARBA" id="ARBA00022692"/>
    </source>
</evidence>